<reference evidence="2" key="1">
    <citation type="submission" date="2025-08" db="UniProtKB">
        <authorList>
            <consortium name="Ensembl"/>
        </authorList>
    </citation>
    <scope>IDENTIFICATION</scope>
</reference>
<sequence length="228" mass="25591">MAGKLATHAPLARIPGRWRRKRTRAGNAPGNLVVQMSGLILGLVGTLGHISSVSAACQTFSPIPSNYSQIIQFLVLNLPKDYKVEMVVNIISSNIEAVEHKCVEWRWRWQKTFFRQLLYSLNVLHNDTTSPCTLDKIFDRILVCTELKCNQQVPKAKRKHPYRKWRRKCKWKPNKTSARAKALAASEEEESGQCTVNIILVVLTGTAGLFLGSIAGCSIGRKVEEMKC</sequence>
<protein>
    <submittedName>
        <fullName evidence="2">Uncharacterized protein</fullName>
    </submittedName>
</protein>
<proteinExistence type="predicted"/>
<accession>A0A8C4QXZ1</accession>
<evidence type="ECO:0000313" key="3">
    <source>
        <dbReference type="Proteomes" id="UP000694388"/>
    </source>
</evidence>
<reference evidence="2" key="2">
    <citation type="submission" date="2025-09" db="UniProtKB">
        <authorList>
            <consortium name="Ensembl"/>
        </authorList>
    </citation>
    <scope>IDENTIFICATION</scope>
</reference>
<evidence type="ECO:0000313" key="2">
    <source>
        <dbReference type="Ensembl" id="ENSEBUP00000022239.1"/>
    </source>
</evidence>
<feature type="transmembrane region" description="Helical" evidence="1">
    <location>
        <begin position="198"/>
        <end position="219"/>
    </location>
</feature>
<dbReference type="Ensembl" id="ENSEBUT00000022815.1">
    <property type="protein sequence ID" value="ENSEBUP00000022239.1"/>
    <property type="gene ID" value="ENSEBUG00000013705.1"/>
</dbReference>
<keyword evidence="3" id="KW-1185">Reference proteome</keyword>
<keyword evidence="1" id="KW-0812">Transmembrane</keyword>
<organism evidence="2 3">
    <name type="scientific">Eptatretus burgeri</name>
    <name type="common">Inshore hagfish</name>
    <dbReference type="NCBI Taxonomy" id="7764"/>
    <lineage>
        <taxon>Eukaryota</taxon>
        <taxon>Metazoa</taxon>
        <taxon>Chordata</taxon>
        <taxon>Craniata</taxon>
        <taxon>Vertebrata</taxon>
        <taxon>Cyclostomata</taxon>
        <taxon>Myxini</taxon>
        <taxon>Myxiniformes</taxon>
        <taxon>Myxinidae</taxon>
        <taxon>Eptatretinae</taxon>
        <taxon>Eptatretus</taxon>
    </lineage>
</organism>
<dbReference type="AlphaFoldDB" id="A0A8C4QXZ1"/>
<evidence type="ECO:0000256" key="1">
    <source>
        <dbReference type="SAM" id="Phobius"/>
    </source>
</evidence>
<keyword evidence="1" id="KW-1133">Transmembrane helix</keyword>
<keyword evidence="1" id="KW-0472">Membrane</keyword>
<name>A0A8C4QXZ1_EPTBU</name>
<dbReference type="Proteomes" id="UP000694388">
    <property type="component" value="Unplaced"/>
</dbReference>